<gene>
    <name evidence="7" type="primary">TRAC9</name>
</gene>
<dbReference type="OrthoDB" id="10057873at2759"/>
<evidence type="ECO:0000256" key="2">
    <source>
        <dbReference type="ARBA" id="ARBA00022771"/>
    </source>
</evidence>
<evidence type="ECO:0000256" key="1">
    <source>
        <dbReference type="ARBA" id="ARBA00022723"/>
    </source>
</evidence>
<evidence type="ECO:0000259" key="6">
    <source>
        <dbReference type="PROSITE" id="PS50808"/>
    </source>
</evidence>
<keyword evidence="1" id="KW-0479">Metal-binding</keyword>
<keyword evidence="3" id="KW-0862">Zinc</keyword>
<dbReference type="GO" id="GO:0008270">
    <property type="term" value="F:zinc ion binding"/>
    <property type="evidence" value="ECO:0007669"/>
    <property type="project" value="UniProtKB-KW"/>
</dbReference>
<dbReference type="SUPFAM" id="SSF53098">
    <property type="entry name" value="Ribonuclease H-like"/>
    <property type="match status" value="1"/>
</dbReference>
<name>A0A034WVU3_BACDO</name>
<evidence type="ECO:0000256" key="3">
    <source>
        <dbReference type="ARBA" id="ARBA00022833"/>
    </source>
</evidence>
<evidence type="ECO:0000256" key="4">
    <source>
        <dbReference type="PROSITE-ProRule" id="PRU00027"/>
    </source>
</evidence>
<organism evidence="7">
    <name type="scientific">Bactrocera dorsalis</name>
    <name type="common">Oriental fruit fly</name>
    <name type="synonym">Dacus dorsalis</name>
    <dbReference type="NCBI Taxonomy" id="27457"/>
    <lineage>
        <taxon>Eukaryota</taxon>
        <taxon>Metazoa</taxon>
        <taxon>Ecdysozoa</taxon>
        <taxon>Arthropoda</taxon>
        <taxon>Hexapoda</taxon>
        <taxon>Insecta</taxon>
        <taxon>Pterygota</taxon>
        <taxon>Neoptera</taxon>
        <taxon>Endopterygota</taxon>
        <taxon>Diptera</taxon>
        <taxon>Brachycera</taxon>
        <taxon>Muscomorpha</taxon>
        <taxon>Tephritoidea</taxon>
        <taxon>Tephritidae</taxon>
        <taxon>Bactrocera</taxon>
        <taxon>Bactrocera</taxon>
    </lineage>
</organism>
<evidence type="ECO:0000256" key="5">
    <source>
        <dbReference type="SAM" id="MobiDB-lite"/>
    </source>
</evidence>
<evidence type="ECO:0000313" key="7">
    <source>
        <dbReference type="EMBL" id="JAC57913.1"/>
    </source>
</evidence>
<feature type="region of interest" description="Disordered" evidence="5">
    <location>
        <begin position="1"/>
        <end position="20"/>
    </location>
</feature>
<dbReference type="GO" id="GO:0003677">
    <property type="term" value="F:DNA binding"/>
    <property type="evidence" value="ECO:0007669"/>
    <property type="project" value="InterPro"/>
</dbReference>
<protein>
    <submittedName>
        <fullName evidence="7">Putative AC9 transposase</fullName>
    </submittedName>
</protein>
<feature type="domain" description="BED-type" evidence="6">
    <location>
        <begin position="47"/>
        <end position="114"/>
    </location>
</feature>
<dbReference type="PANTHER" id="PTHR47501">
    <property type="entry name" value="TRANSPOSASE-RELATED"/>
    <property type="match status" value="1"/>
</dbReference>
<dbReference type="PANTHER" id="PTHR47501:SF5">
    <property type="entry name" value="HAT C-TERMINAL DIMERISATION DOMAIN-CONTAINING PROTEIN"/>
    <property type="match status" value="1"/>
</dbReference>
<dbReference type="InterPro" id="IPR003656">
    <property type="entry name" value="Znf_BED"/>
</dbReference>
<dbReference type="EMBL" id="GAKP01001039">
    <property type="protein sequence ID" value="JAC57913.1"/>
    <property type="molecule type" value="Transcribed_RNA"/>
</dbReference>
<keyword evidence="2 4" id="KW-0863">Zinc-finger</keyword>
<dbReference type="PROSITE" id="PS50808">
    <property type="entry name" value="ZF_BED"/>
    <property type="match status" value="1"/>
</dbReference>
<reference evidence="7" key="1">
    <citation type="journal article" date="2014" name="BMC Genomics">
        <title>Characterizing the developmental transcriptome of the oriental fruit fly, Bactrocera dorsalis (Diptera: Tephritidae) through comparative genomic analysis with Drosophila melanogaster utilizing modENCODE datasets.</title>
        <authorList>
            <person name="Geib S.M."/>
            <person name="Calla B."/>
            <person name="Hall B."/>
            <person name="Hou S."/>
            <person name="Manoukis N.C."/>
        </authorList>
    </citation>
    <scope>NUCLEOTIDE SEQUENCE</scope>
    <source>
        <strain evidence="7">Punador</strain>
    </source>
</reference>
<dbReference type="InterPro" id="IPR012337">
    <property type="entry name" value="RNaseH-like_sf"/>
</dbReference>
<sequence length="493" mass="56316">MAGEQDLFEESETDFSADDDIADPTFTIEKASKRKGSLLFEVAIKERRLDSNWSSKIIFNADFYTDFVKLSSDDKETTIAKCVECGRNIRGYAGGSSNFVTHLKLKHADAYKKYKNMKLGNFGSLQECVNGKILHWIVDAAMPVFVVDRQSFVSIFEGTGLKIMSRQTAKKTLEDSYQNMLAKIKDEISSAEYFCTTADIWSGNNRGFFGYTCHWLTQDFQRQSVALACRRFKGAHTADKVGQMIAELNNFFDLDNKNIVMTITDNGSNFIKAFKDHGVDNFHQEEDDSDDELSFRESEFLLPKHHRCSSHTLNLLATTDFLKILKADLAVYEKHKMIFEKCNSPWKKCNWPKSSEVIVAYLGSNLVVPVVTRWNSLYDAVTKIIHHKSRLNILCEQLSLAPFSLSDVQYLESYKLLMTPIAQALDFLQGEQNVKFGLLLPVLITLSNKLQKLSKKEFHLSSFAAKINLALWSRFEIFLLYPLKQILQSQLLY</sequence>
<dbReference type="AlphaFoldDB" id="A0A034WVU3"/>
<accession>A0A034WVU3</accession>
<proteinExistence type="predicted"/>